<name>A0A3R9FJP4_9BACI</name>
<proteinExistence type="predicted"/>
<dbReference type="Proteomes" id="UP000279911">
    <property type="component" value="Unassembled WGS sequence"/>
</dbReference>
<feature type="domain" description="STAS" evidence="2">
    <location>
        <begin position="218"/>
        <end position="330"/>
    </location>
</feature>
<comment type="caution">
    <text evidence="3">The sequence shown here is derived from an EMBL/GenBank/DDBJ whole genome shotgun (WGS) entry which is preliminary data.</text>
</comment>
<evidence type="ECO:0000313" key="4">
    <source>
        <dbReference type="Proteomes" id="UP000279911"/>
    </source>
</evidence>
<organism evidence="3 4">
    <name type="scientific">Mesobacillus subterraneus</name>
    <dbReference type="NCBI Taxonomy" id="285983"/>
    <lineage>
        <taxon>Bacteria</taxon>
        <taxon>Bacillati</taxon>
        <taxon>Bacillota</taxon>
        <taxon>Bacilli</taxon>
        <taxon>Bacillales</taxon>
        <taxon>Bacillaceae</taxon>
        <taxon>Mesobacillus</taxon>
    </lineage>
</organism>
<sequence>MAENKSIQVAGNEFLWDMDKGQLTFEGGDVVLFWISTAMKDFFDTLEEISGEEASKLVFETTGFRQGIEIGGYFEKFKTAGIAEAADMLMNLYATAGWGLVTVHNLCFEDKKVSLHLKDSWETKINLSQGKSQGTNFIAAHFAGVFSGLFGTNIWYKVVQDQVEGHEYSIVEYFPADVSVSENIHELARKKEAEQIGQLEGLVEEKTKELKQLIEQLSSPIIPVLEGIVVVPLIGSYDEERARQLIENTLYNLPAYKANYLVLDLTGLDENMGDHSVSMIEKMGSAAALIGIKTVLVGISAELGVTISNSGINLNKFDCFQTLQHGIHYALGQNGREII</sequence>
<keyword evidence="1" id="KW-0175">Coiled coil</keyword>
<dbReference type="Gene3D" id="3.30.750.24">
    <property type="entry name" value="STAS domain"/>
    <property type="match status" value="1"/>
</dbReference>
<dbReference type="OrthoDB" id="2717092at2"/>
<evidence type="ECO:0000259" key="2">
    <source>
        <dbReference type="PROSITE" id="PS50801"/>
    </source>
</evidence>
<gene>
    <name evidence="3" type="ORF">EJA10_00295</name>
</gene>
<dbReference type="PANTHER" id="PTHR33745">
    <property type="entry name" value="RSBT ANTAGONIST PROTEIN RSBS-RELATED"/>
    <property type="match status" value="1"/>
</dbReference>
<feature type="coiled-coil region" evidence="1">
    <location>
        <begin position="189"/>
        <end position="216"/>
    </location>
</feature>
<dbReference type="AlphaFoldDB" id="A0A3R9FJP4"/>
<dbReference type="RefSeq" id="WP_125478017.1">
    <property type="nucleotide sequence ID" value="NZ_RSFW01000001.1"/>
</dbReference>
<protein>
    <submittedName>
        <fullName evidence="3">STAS domain-containing protein</fullName>
    </submittedName>
</protein>
<dbReference type="Pfam" id="PF01740">
    <property type="entry name" value="STAS"/>
    <property type="match status" value="1"/>
</dbReference>
<reference evidence="4" key="1">
    <citation type="submission" date="2018-12" db="EMBL/GenBank/DDBJ databases">
        <title>Bacillus chawlae sp. nov., Bacillus glennii sp. nov., and Bacillus saganii sp. nov. Isolated from the Vehicle Assembly Building at Kennedy Space Center where the Viking Spacecraft were Assembled.</title>
        <authorList>
            <person name="Seuylemezian A."/>
            <person name="Vaishampayan P."/>
        </authorList>
    </citation>
    <scope>NUCLEOTIDE SEQUENCE [LARGE SCALE GENOMIC DNA]</scope>
    <source>
        <strain evidence="4">DSM 13966</strain>
    </source>
</reference>
<accession>A0A3R9FJP4</accession>
<dbReference type="InterPro" id="IPR024096">
    <property type="entry name" value="NO_sig/Golgi_transp_ligand-bd"/>
</dbReference>
<dbReference type="InterPro" id="IPR051932">
    <property type="entry name" value="Bact_StressResp_Reg"/>
</dbReference>
<dbReference type="InterPro" id="IPR002645">
    <property type="entry name" value="STAS_dom"/>
</dbReference>
<dbReference type="EMBL" id="RSFW01000001">
    <property type="protein sequence ID" value="RSD29584.1"/>
    <property type="molecule type" value="Genomic_DNA"/>
</dbReference>
<dbReference type="PROSITE" id="PS50801">
    <property type="entry name" value="STAS"/>
    <property type="match status" value="1"/>
</dbReference>
<dbReference type="CDD" id="cd07041">
    <property type="entry name" value="STAS_RsbR_RsbS_like"/>
    <property type="match status" value="1"/>
</dbReference>
<dbReference type="InterPro" id="IPR036513">
    <property type="entry name" value="STAS_dom_sf"/>
</dbReference>
<dbReference type="PANTHER" id="PTHR33745:SF8">
    <property type="entry name" value="BLUE-LIGHT PHOTORECEPTOR"/>
    <property type="match status" value="1"/>
</dbReference>
<dbReference type="SUPFAM" id="SSF111126">
    <property type="entry name" value="Ligand-binding domain in the NO signalling and Golgi transport"/>
    <property type="match status" value="1"/>
</dbReference>
<evidence type="ECO:0000256" key="1">
    <source>
        <dbReference type="SAM" id="Coils"/>
    </source>
</evidence>
<dbReference type="SUPFAM" id="SSF52091">
    <property type="entry name" value="SpoIIaa-like"/>
    <property type="match status" value="1"/>
</dbReference>
<evidence type="ECO:0000313" key="3">
    <source>
        <dbReference type="EMBL" id="RSD29584.1"/>
    </source>
</evidence>